<feature type="non-terminal residue" evidence="1">
    <location>
        <position position="98"/>
    </location>
</feature>
<protein>
    <submittedName>
        <fullName evidence="1">Uncharacterized protein</fullName>
    </submittedName>
</protein>
<evidence type="ECO:0000313" key="1">
    <source>
        <dbReference type="EMBL" id="GAI89422.1"/>
    </source>
</evidence>
<organism evidence="1">
    <name type="scientific">marine sediment metagenome</name>
    <dbReference type="NCBI Taxonomy" id="412755"/>
    <lineage>
        <taxon>unclassified sequences</taxon>
        <taxon>metagenomes</taxon>
        <taxon>ecological metagenomes</taxon>
    </lineage>
</organism>
<reference evidence="1" key="1">
    <citation type="journal article" date="2014" name="Front. Microbiol.">
        <title>High frequency of phylogenetically diverse reductive dehalogenase-homologous genes in deep subseafloor sedimentary metagenomes.</title>
        <authorList>
            <person name="Kawai M."/>
            <person name="Futagami T."/>
            <person name="Toyoda A."/>
            <person name="Takaki Y."/>
            <person name="Nishi S."/>
            <person name="Hori S."/>
            <person name="Arai W."/>
            <person name="Tsubouchi T."/>
            <person name="Morono Y."/>
            <person name="Uchiyama I."/>
            <person name="Ito T."/>
            <person name="Fujiyama A."/>
            <person name="Inagaki F."/>
            <person name="Takami H."/>
        </authorList>
    </citation>
    <scope>NUCLEOTIDE SEQUENCE</scope>
    <source>
        <strain evidence="1">Expedition CK06-06</strain>
    </source>
</reference>
<proteinExistence type="predicted"/>
<dbReference type="AlphaFoldDB" id="X1S8P1"/>
<sequence length="98" mass="11419">MNVSDNDRFNLGNQLYENGCCTITKAKGYYMTDEHREKLKVNGKKNKSYCIDMPVYRKISSSAINLYRVKQHNLIFLTLTFPGNIIHECANKCFSRFI</sequence>
<comment type="caution">
    <text evidence="1">The sequence shown here is derived from an EMBL/GenBank/DDBJ whole genome shotgun (WGS) entry which is preliminary data.</text>
</comment>
<name>X1S8P1_9ZZZZ</name>
<dbReference type="EMBL" id="BARW01022866">
    <property type="protein sequence ID" value="GAI89422.1"/>
    <property type="molecule type" value="Genomic_DNA"/>
</dbReference>
<gene>
    <name evidence="1" type="ORF">S12H4_38052</name>
</gene>
<accession>X1S8P1</accession>